<proteinExistence type="predicted"/>
<evidence type="ECO:0000256" key="1">
    <source>
        <dbReference type="SAM" id="SignalP"/>
    </source>
</evidence>
<evidence type="ECO:0000313" key="3">
    <source>
        <dbReference type="Proteomes" id="UP000294914"/>
    </source>
</evidence>
<keyword evidence="3" id="KW-1185">Reference proteome</keyword>
<gene>
    <name evidence="2" type="ORF">EDC23_2128</name>
</gene>
<organism evidence="2 3">
    <name type="scientific">Thiohalophilus thiocyanatoxydans</name>
    <dbReference type="NCBI Taxonomy" id="381308"/>
    <lineage>
        <taxon>Bacteria</taxon>
        <taxon>Pseudomonadati</taxon>
        <taxon>Pseudomonadota</taxon>
        <taxon>Gammaproteobacteria</taxon>
        <taxon>Thiohalomonadales</taxon>
        <taxon>Thiohalophilaceae</taxon>
        <taxon>Thiohalophilus</taxon>
    </lineage>
</organism>
<dbReference type="Gene3D" id="3.40.1260.10">
    <property type="entry name" value="DsrEFH-like"/>
    <property type="match status" value="1"/>
</dbReference>
<dbReference type="Proteomes" id="UP000294914">
    <property type="component" value="Unassembled WGS sequence"/>
</dbReference>
<comment type="caution">
    <text evidence="2">The sequence shown here is derived from an EMBL/GenBank/DDBJ whole genome shotgun (WGS) entry which is preliminary data.</text>
</comment>
<dbReference type="InterPro" id="IPR003787">
    <property type="entry name" value="Sulphur_relay_DsrE/F-like"/>
</dbReference>
<sequence>MRKLFHYTLLILSLALVTSYSHASSQVNDRAALADLKVGQAVFLIDIADAKKMNFYLEVIQGTFKGMQEQGVTPDFVMVYIGPSVQYLSTSPNAETEEEHGALLMDIESNVEKLAELGIKQEICAVATDVFGIDNKTLLPELNLVGDGFISLIGYQAQGYHLVPVY</sequence>
<name>A0A4R8IKK9_9GAMM</name>
<dbReference type="AlphaFoldDB" id="A0A4R8IKK9"/>
<dbReference type="Pfam" id="PF02635">
    <property type="entry name" value="DsrE"/>
    <property type="match status" value="1"/>
</dbReference>
<keyword evidence="1" id="KW-0732">Signal</keyword>
<feature type="chain" id="PRO_5020578310" evidence="1">
    <location>
        <begin position="24"/>
        <end position="166"/>
    </location>
</feature>
<protein>
    <submittedName>
        <fullName evidence="2">DsrE/DsrF/DsrH-like protein</fullName>
    </submittedName>
</protein>
<dbReference type="InterPro" id="IPR027396">
    <property type="entry name" value="DsrEFH-like"/>
</dbReference>
<dbReference type="OrthoDB" id="5615986at2"/>
<dbReference type="SUPFAM" id="SSF75169">
    <property type="entry name" value="DsrEFH-like"/>
    <property type="match status" value="1"/>
</dbReference>
<evidence type="ECO:0000313" key="2">
    <source>
        <dbReference type="EMBL" id="TDY00624.1"/>
    </source>
</evidence>
<dbReference type="EMBL" id="SOQX01000005">
    <property type="protein sequence ID" value="TDY00624.1"/>
    <property type="molecule type" value="Genomic_DNA"/>
</dbReference>
<feature type="signal peptide" evidence="1">
    <location>
        <begin position="1"/>
        <end position="23"/>
    </location>
</feature>
<reference evidence="2 3" key="1">
    <citation type="submission" date="2019-03" db="EMBL/GenBank/DDBJ databases">
        <title>Genomic Encyclopedia of Type Strains, Phase IV (KMG-IV): sequencing the most valuable type-strain genomes for metagenomic binning, comparative biology and taxonomic classification.</title>
        <authorList>
            <person name="Goeker M."/>
        </authorList>
    </citation>
    <scope>NUCLEOTIDE SEQUENCE [LARGE SCALE GENOMIC DNA]</scope>
    <source>
        <strain evidence="2 3">DSM 16326</strain>
    </source>
</reference>
<dbReference type="RefSeq" id="WP_134084305.1">
    <property type="nucleotide sequence ID" value="NZ_SOQX01000005.1"/>
</dbReference>
<accession>A0A4R8IKK9</accession>